<dbReference type="Proteomes" id="UP000014074">
    <property type="component" value="Unassembled WGS sequence"/>
</dbReference>
<organism evidence="14 15">
    <name type="scientific">Phaeoacremonium minimum (strain UCR-PA7)</name>
    <name type="common">Esca disease fungus</name>
    <name type="synonym">Togninia minima</name>
    <dbReference type="NCBI Taxonomy" id="1286976"/>
    <lineage>
        <taxon>Eukaryota</taxon>
        <taxon>Fungi</taxon>
        <taxon>Dikarya</taxon>
        <taxon>Ascomycota</taxon>
        <taxon>Pezizomycotina</taxon>
        <taxon>Sordariomycetes</taxon>
        <taxon>Sordariomycetidae</taxon>
        <taxon>Togniniales</taxon>
        <taxon>Togniniaceae</taxon>
        <taxon>Phaeoacremonium</taxon>
    </lineage>
</organism>
<evidence type="ECO:0000256" key="12">
    <source>
        <dbReference type="RuleBase" id="RU365062"/>
    </source>
</evidence>
<dbReference type="KEGG" id="tmn:UCRPA7_18"/>
<proteinExistence type="inferred from homology"/>
<dbReference type="GO" id="GO:0008654">
    <property type="term" value="P:phospholipid biosynthetic process"/>
    <property type="evidence" value="ECO:0007669"/>
    <property type="project" value="EnsemblFungi"/>
</dbReference>
<evidence type="ECO:0000313" key="15">
    <source>
        <dbReference type="Proteomes" id="UP000014074"/>
    </source>
</evidence>
<dbReference type="RefSeq" id="XP_007910807.1">
    <property type="nucleotide sequence ID" value="XM_007912616.1"/>
</dbReference>
<comment type="catalytic activity">
    <reaction evidence="11">
        <text>1'-[1,2-diacyl-sn-glycero-3-phospho],3'-[1-acyl-sn-glycero-3-phospho]-glycerol + a 1,2-diacyl-sn-glycero-3-phosphocholine = a cardiolipin + a 1-acyl-sn-glycero-3-phosphocholine</text>
        <dbReference type="Rhea" id="RHEA:33731"/>
        <dbReference type="ChEBI" id="CHEBI:57643"/>
        <dbReference type="ChEBI" id="CHEBI:58168"/>
        <dbReference type="ChEBI" id="CHEBI:62237"/>
        <dbReference type="ChEBI" id="CHEBI:64743"/>
    </reaction>
    <physiologicalReaction direction="left-to-right" evidence="11">
        <dbReference type="Rhea" id="RHEA:33732"/>
    </physiologicalReaction>
    <physiologicalReaction direction="right-to-left" evidence="11">
        <dbReference type="Rhea" id="RHEA:33733"/>
    </physiologicalReaction>
</comment>
<name>R8BYI7_PHAM7</name>
<evidence type="ECO:0000313" key="14">
    <source>
        <dbReference type="EMBL" id="EOO04385.1"/>
    </source>
</evidence>
<sequence>MERFLELLEARKNPWSRERGLITVSNHISVLDDPLMWGVLPLKNDFEPSNLRWGLGAHDICFANKALSTFFSVGQVLPTHRGFHSPLGGLFQPTMTQAIRLLSSAPYTPKIPGETAEAPSLANVRFDVPDPFSTGSLTYSTTGQDLFVAPSAYWLNRHSWVHIFPEGGVHQHATRSMRYFKWGIARLILEAEPMPDVVPMFIDGTCDMMPEDRTWPRFVPRAGKHVRVAFGEAVDTEKVFGDLRTRWQGLVAKSRKAAAAKQEKGDGSAQGKEVMLIGDLPDDLKYSKEAEEIRIEVAQRVRNEVLKSMVSSYIEASVMMINQ</sequence>
<dbReference type="GO" id="GO:0035965">
    <property type="term" value="P:cardiolipin acyl-chain remodeling"/>
    <property type="evidence" value="ECO:0007669"/>
    <property type="project" value="EnsemblFungi"/>
</dbReference>
<keyword evidence="9" id="KW-0012">Acyltransferase</keyword>
<dbReference type="GO" id="GO:0007007">
    <property type="term" value="P:inner mitochondrial membrane organization"/>
    <property type="evidence" value="ECO:0007669"/>
    <property type="project" value="EnsemblFungi"/>
</dbReference>
<feature type="domain" description="Phospholipid/glycerol acyltransferase" evidence="13">
    <location>
        <begin position="21"/>
        <end position="205"/>
    </location>
</feature>
<dbReference type="GO" id="GO:0005743">
    <property type="term" value="C:mitochondrial inner membrane"/>
    <property type="evidence" value="ECO:0007669"/>
    <property type="project" value="UniProtKB-SubCell"/>
</dbReference>
<dbReference type="Pfam" id="PF01553">
    <property type="entry name" value="Acyltransferase"/>
    <property type="match status" value="1"/>
</dbReference>
<keyword evidence="3" id="KW-0808">Transferase</keyword>
<dbReference type="GeneID" id="19321985"/>
<keyword evidence="5" id="KW-0999">Mitochondrion inner membrane</keyword>
<dbReference type="CDD" id="cd07989">
    <property type="entry name" value="LPLAT_AGPAT-like"/>
    <property type="match status" value="1"/>
</dbReference>
<comment type="similarity">
    <text evidence="2 12">Belongs to the taffazin family.</text>
</comment>
<evidence type="ECO:0000256" key="3">
    <source>
        <dbReference type="ARBA" id="ARBA00022679"/>
    </source>
</evidence>
<evidence type="ECO:0000256" key="6">
    <source>
        <dbReference type="ARBA" id="ARBA00023098"/>
    </source>
</evidence>
<reference evidence="15" key="1">
    <citation type="journal article" date="2013" name="Genome Announc.">
        <title>Draft genome sequence of the ascomycete Phaeoacremonium aleophilum strain UCR-PA7, a causal agent of the esca disease complex in grapevines.</title>
        <authorList>
            <person name="Blanco-Ulate B."/>
            <person name="Rolshausen P."/>
            <person name="Cantu D."/>
        </authorList>
    </citation>
    <scope>NUCLEOTIDE SEQUENCE [LARGE SCALE GENOMIC DNA]</scope>
    <source>
        <strain evidence="15">UCR-PA7</strain>
    </source>
</reference>
<evidence type="ECO:0000256" key="10">
    <source>
        <dbReference type="ARBA" id="ARBA00024323"/>
    </source>
</evidence>
<dbReference type="SUPFAM" id="SSF69593">
    <property type="entry name" value="Glycerol-3-phosphate (1)-acyltransferase"/>
    <property type="match status" value="1"/>
</dbReference>
<evidence type="ECO:0000256" key="11">
    <source>
        <dbReference type="ARBA" id="ARBA00047906"/>
    </source>
</evidence>
<keyword evidence="7" id="KW-0496">Mitochondrion</keyword>
<protein>
    <recommendedName>
        <fullName evidence="12">Tafazzin family protein</fullName>
    </recommendedName>
</protein>
<gene>
    <name evidence="14" type="ORF">UCRPA7_18</name>
</gene>
<keyword evidence="4" id="KW-1000">Mitochondrion outer membrane</keyword>
<evidence type="ECO:0000256" key="5">
    <source>
        <dbReference type="ARBA" id="ARBA00022792"/>
    </source>
</evidence>
<dbReference type="PANTHER" id="PTHR12497">
    <property type="entry name" value="TAZ PROTEIN TAFAZZIN"/>
    <property type="match status" value="1"/>
</dbReference>
<dbReference type="GO" id="GO:0005741">
    <property type="term" value="C:mitochondrial outer membrane"/>
    <property type="evidence" value="ECO:0007669"/>
    <property type="project" value="UniProtKB-SubCell"/>
</dbReference>
<dbReference type="GO" id="GO:0097250">
    <property type="term" value="P:mitochondrial respirasome assembly"/>
    <property type="evidence" value="ECO:0007669"/>
    <property type="project" value="EnsemblFungi"/>
</dbReference>
<dbReference type="GO" id="GO:0042773">
    <property type="term" value="P:ATP synthesis coupled electron transport"/>
    <property type="evidence" value="ECO:0007669"/>
    <property type="project" value="EnsemblFungi"/>
</dbReference>
<evidence type="ECO:0000256" key="7">
    <source>
        <dbReference type="ARBA" id="ARBA00023128"/>
    </source>
</evidence>
<evidence type="ECO:0000256" key="4">
    <source>
        <dbReference type="ARBA" id="ARBA00022787"/>
    </source>
</evidence>
<evidence type="ECO:0000256" key="1">
    <source>
        <dbReference type="ARBA" id="ARBA00004137"/>
    </source>
</evidence>
<evidence type="ECO:0000256" key="9">
    <source>
        <dbReference type="ARBA" id="ARBA00023315"/>
    </source>
</evidence>
<keyword evidence="15" id="KW-1185">Reference proteome</keyword>
<dbReference type="EMBL" id="KB932776">
    <property type="protein sequence ID" value="EOO04385.1"/>
    <property type="molecule type" value="Genomic_DNA"/>
</dbReference>
<dbReference type="GO" id="GO:0047184">
    <property type="term" value="F:1-acylglycerophosphocholine O-acyltransferase activity"/>
    <property type="evidence" value="ECO:0007669"/>
    <property type="project" value="EnsemblFungi"/>
</dbReference>
<evidence type="ECO:0000256" key="8">
    <source>
        <dbReference type="ARBA" id="ARBA00023136"/>
    </source>
</evidence>
<dbReference type="SMART" id="SM00563">
    <property type="entry name" value="PlsC"/>
    <property type="match status" value="1"/>
</dbReference>
<dbReference type="AlphaFoldDB" id="R8BYI7"/>
<evidence type="ECO:0000256" key="2">
    <source>
        <dbReference type="ARBA" id="ARBA00010524"/>
    </source>
</evidence>
<dbReference type="InterPro" id="IPR000872">
    <property type="entry name" value="Tafazzin"/>
</dbReference>
<dbReference type="InterPro" id="IPR002123">
    <property type="entry name" value="Plipid/glycerol_acylTrfase"/>
</dbReference>
<dbReference type="PRINTS" id="PR00979">
    <property type="entry name" value="TAFAZZIN"/>
</dbReference>
<dbReference type="eggNOG" id="KOG2847">
    <property type="taxonomic scope" value="Eukaryota"/>
</dbReference>
<dbReference type="OrthoDB" id="193467at2759"/>
<keyword evidence="8" id="KW-0472">Membrane</keyword>
<keyword evidence="6" id="KW-0443">Lipid metabolism</keyword>
<comment type="subcellular location">
    <subcellularLocation>
        <location evidence="1">Mitochondrion inner membrane</location>
        <topology evidence="1">Peripheral membrane protein</topology>
        <orientation evidence="1">Intermembrane side</orientation>
    </subcellularLocation>
    <subcellularLocation>
        <location evidence="10">Mitochondrion outer membrane</location>
        <topology evidence="10">Peripheral membrane protein</topology>
        <orientation evidence="10">Intermembrane side</orientation>
    </subcellularLocation>
</comment>
<dbReference type="PANTHER" id="PTHR12497:SF0">
    <property type="entry name" value="TAFAZZIN"/>
    <property type="match status" value="1"/>
</dbReference>
<evidence type="ECO:0000259" key="13">
    <source>
        <dbReference type="SMART" id="SM00563"/>
    </source>
</evidence>
<dbReference type="HOGENOM" id="CLU_046747_1_0_1"/>
<accession>R8BYI7</accession>